<dbReference type="GeneID" id="63802201"/>
<reference evidence="1 2" key="1">
    <citation type="submission" date="2016-07" db="EMBL/GenBank/DDBJ databases">
        <title>Pervasive Adenine N6-methylation of Active Genes in Fungi.</title>
        <authorList>
            <consortium name="DOE Joint Genome Institute"/>
            <person name="Mondo S.J."/>
            <person name="Dannebaum R.O."/>
            <person name="Kuo R.C."/>
            <person name="Labutti K."/>
            <person name="Haridas S."/>
            <person name="Kuo A."/>
            <person name="Salamov A."/>
            <person name="Ahrendt S.R."/>
            <person name="Lipzen A."/>
            <person name="Sullivan W."/>
            <person name="Andreopoulos W.B."/>
            <person name="Clum A."/>
            <person name="Lindquist E."/>
            <person name="Daum C."/>
            <person name="Ramamoorthy G.K."/>
            <person name="Gryganskyi A."/>
            <person name="Culley D."/>
            <person name="Magnuson J.K."/>
            <person name="James T.Y."/>
            <person name="O'Malley M.A."/>
            <person name="Stajich J.E."/>
            <person name="Spatafora J.W."/>
            <person name="Visel A."/>
            <person name="Grigoriev I.V."/>
        </authorList>
    </citation>
    <scope>NUCLEOTIDE SEQUENCE [LARGE SCALE GENOMIC DNA]</scope>
    <source>
        <strain evidence="1 2">ATCC 12442</strain>
    </source>
</reference>
<name>A0A1Y1W8I7_9FUNG</name>
<keyword evidence="2" id="KW-1185">Reference proteome</keyword>
<comment type="caution">
    <text evidence="1">The sequence shown here is derived from an EMBL/GenBank/DDBJ whole genome shotgun (WGS) entry which is preliminary data.</text>
</comment>
<organism evidence="1 2">
    <name type="scientific">Linderina pennispora</name>
    <dbReference type="NCBI Taxonomy" id="61395"/>
    <lineage>
        <taxon>Eukaryota</taxon>
        <taxon>Fungi</taxon>
        <taxon>Fungi incertae sedis</taxon>
        <taxon>Zoopagomycota</taxon>
        <taxon>Kickxellomycotina</taxon>
        <taxon>Kickxellomycetes</taxon>
        <taxon>Kickxellales</taxon>
        <taxon>Kickxellaceae</taxon>
        <taxon>Linderina</taxon>
    </lineage>
</organism>
<dbReference type="RefSeq" id="XP_040743244.1">
    <property type="nucleotide sequence ID" value="XM_040885553.1"/>
</dbReference>
<accession>A0A1Y1W8I7</accession>
<dbReference type="SUPFAM" id="SSF52047">
    <property type="entry name" value="RNI-like"/>
    <property type="match status" value="1"/>
</dbReference>
<sequence>MHPTLSIPWVVGSIFQHCVKDDEADEITNKVLFSVRARYQLAGVCRVWRGVVHSRFFNKLYIRLEENPKYNSRTRTDSSSTPDSNAEVLEAVTVSPDRRFRYTTNIVFHPLSTQLRHVVLHICGDDIFTQSTADYLTRRVFANRGFPSARTLTIIALNLDMYGMGRRNYSPLEDTIRDILQRVPSISGFRLIPKGRRMAKISIQRALVTHFHAITSLRLGAAPFFEDLSGLELPALTNLFIDYNTGYRADSIPIFNASRLKSLHLYSVDLATFMARLEWHAAENMARFSQLEVLDLRVRVPLGFEYPDDDWRATHCSFPKLRYLSLRSWSNHMPDLYWLFADAPLERLKLAGNIHTISQFEIAQYPAMTSFDIQIDDRLHSQPNPEHIVANIIQPTSLLQRLTITSIGSDLQTPYEFGCKLLRYLKIRDAVPFWALRHILSQLPVLIKLDIRCPLTRTGNGIKLTDVQTAVQCSPSTVLSHSLEQLVIHNSSLASQRKTYSDNFALLTCTLARTPSLVRLLILGVVRVMDGSLIQDVFQDRKIMSIAKHFAGVKVRARSDI</sequence>
<dbReference type="Proteomes" id="UP000193922">
    <property type="component" value="Unassembled WGS sequence"/>
</dbReference>
<dbReference type="EMBL" id="MCFD01000007">
    <property type="protein sequence ID" value="ORX69556.1"/>
    <property type="molecule type" value="Genomic_DNA"/>
</dbReference>
<protein>
    <recommendedName>
        <fullName evidence="3">F-box domain-containing protein</fullName>
    </recommendedName>
</protein>
<dbReference type="Gene3D" id="3.80.10.10">
    <property type="entry name" value="Ribonuclease Inhibitor"/>
    <property type="match status" value="1"/>
</dbReference>
<evidence type="ECO:0000313" key="2">
    <source>
        <dbReference type="Proteomes" id="UP000193922"/>
    </source>
</evidence>
<dbReference type="InterPro" id="IPR032675">
    <property type="entry name" value="LRR_dom_sf"/>
</dbReference>
<proteinExistence type="predicted"/>
<evidence type="ECO:0000313" key="1">
    <source>
        <dbReference type="EMBL" id="ORX69556.1"/>
    </source>
</evidence>
<dbReference type="AlphaFoldDB" id="A0A1Y1W8I7"/>
<gene>
    <name evidence="1" type="ORF">DL89DRAFT_257798</name>
</gene>
<evidence type="ECO:0008006" key="3">
    <source>
        <dbReference type="Google" id="ProtNLM"/>
    </source>
</evidence>